<feature type="compositionally biased region" description="Acidic residues" evidence="6">
    <location>
        <begin position="393"/>
        <end position="419"/>
    </location>
</feature>
<dbReference type="InParanoid" id="A0A2R6PPE2"/>
<feature type="region of interest" description="Disordered" evidence="6">
    <location>
        <begin position="184"/>
        <end position="275"/>
    </location>
</feature>
<dbReference type="EMBL" id="NKQK01000023">
    <property type="protein sequence ID" value="PSR94934.1"/>
    <property type="molecule type" value="Genomic_DNA"/>
</dbReference>
<evidence type="ECO:0000256" key="6">
    <source>
        <dbReference type="SAM" id="MobiDB-lite"/>
    </source>
</evidence>
<keyword evidence="2" id="KW-0805">Transcription regulation</keyword>
<evidence type="ECO:0000256" key="2">
    <source>
        <dbReference type="ARBA" id="ARBA00023015"/>
    </source>
</evidence>
<feature type="domain" description="TF-B3" evidence="7">
    <location>
        <begin position="68"/>
        <end position="134"/>
    </location>
</feature>
<dbReference type="Pfam" id="PF02362">
    <property type="entry name" value="B3"/>
    <property type="match status" value="1"/>
</dbReference>
<dbReference type="SUPFAM" id="SSF101936">
    <property type="entry name" value="DNA-binding pseudobarrel domain"/>
    <property type="match status" value="2"/>
</dbReference>
<feature type="compositionally biased region" description="Basic and acidic residues" evidence="6">
    <location>
        <begin position="1"/>
        <end position="20"/>
    </location>
</feature>
<dbReference type="Proteomes" id="UP000241394">
    <property type="component" value="Chromosome LG23"/>
</dbReference>
<dbReference type="CDD" id="cd10017">
    <property type="entry name" value="B3_DNA"/>
    <property type="match status" value="2"/>
</dbReference>
<evidence type="ECO:0000313" key="9">
    <source>
        <dbReference type="Proteomes" id="UP000241394"/>
    </source>
</evidence>
<dbReference type="PANTHER" id="PTHR31140">
    <property type="entry name" value="B3 DOMAIN-CONTAINING TRANSCRIPTION FACTOR ABI3"/>
    <property type="match status" value="1"/>
</dbReference>
<comment type="caution">
    <text evidence="8">The sequence shown here is derived from an EMBL/GenBank/DDBJ whole genome shotgun (WGS) entry which is preliminary data.</text>
</comment>
<proteinExistence type="predicted"/>
<evidence type="ECO:0000256" key="5">
    <source>
        <dbReference type="ARBA" id="ARBA00023242"/>
    </source>
</evidence>
<feature type="compositionally biased region" description="Polar residues" evidence="6">
    <location>
        <begin position="228"/>
        <end position="248"/>
    </location>
</feature>
<evidence type="ECO:0000256" key="1">
    <source>
        <dbReference type="ARBA" id="ARBA00004123"/>
    </source>
</evidence>
<reference evidence="9" key="2">
    <citation type="journal article" date="2018" name="BMC Genomics">
        <title>A manually annotated Actinidia chinensis var. chinensis (kiwifruit) genome highlights the challenges associated with draft genomes and gene prediction in plants.</title>
        <authorList>
            <person name="Pilkington S.M."/>
            <person name="Crowhurst R."/>
            <person name="Hilario E."/>
            <person name="Nardozza S."/>
            <person name="Fraser L."/>
            <person name="Peng Y."/>
            <person name="Gunaseelan K."/>
            <person name="Simpson R."/>
            <person name="Tahir J."/>
            <person name="Deroles S.C."/>
            <person name="Templeton K."/>
            <person name="Luo Z."/>
            <person name="Davy M."/>
            <person name="Cheng C."/>
            <person name="McNeilage M."/>
            <person name="Scaglione D."/>
            <person name="Liu Y."/>
            <person name="Zhang Q."/>
            <person name="Datson P."/>
            <person name="De Silva N."/>
            <person name="Gardiner S.E."/>
            <person name="Bassett H."/>
            <person name="Chagne D."/>
            <person name="McCallum J."/>
            <person name="Dzierzon H."/>
            <person name="Deng C."/>
            <person name="Wang Y.Y."/>
            <person name="Barron L."/>
            <person name="Manako K."/>
            <person name="Bowen J."/>
            <person name="Foster T.M."/>
            <person name="Erridge Z.A."/>
            <person name="Tiffin H."/>
            <person name="Waite C.N."/>
            <person name="Davies K.M."/>
            <person name="Grierson E.P."/>
            <person name="Laing W.A."/>
            <person name="Kirk R."/>
            <person name="Chen X."/>
            <person name="Wood M."/>
            <person name="Montefiori M."/>
            <person name="Brummell D.A."/>
            <person name="Schwinn K.E."/>
            <person name="Catanach A."/>
            <person name="Fullerton C."/>
            <person name="Li D."/>
            <person name="Meiyalaghan S."/>
            <person name="Nieuwenhuizen N."/>
            <person name="Read N."/>
            <person name="Prakash R."/>
            <person name="Hunter D."/>
            <person name="Zhang H."/>
            <person name="McKenzie M."/>
            <person name="Knabel M."/>
            <person name="Harris A."/>
            <person name="Allan A.C."/>
            <person name="Gleave A."/>
            <person name="Chen A."/>
            <person name="Janssen B.J."/>
            <person name="Plunkett B."/>
            <person name="Ampomah-Dwamena C."/>
            <person name="Voogd C."/>
            <person name="Leif D."/>
            <person name="Lafferty D."/>
            <person name="Souleyre E.J.F."/>
            <person name="Varkonyi-Gasic E."/>
            <person name="Gambi F."/>
            <person name="Hanley J."/>
            <person name="Yao J.L."/>
            <person name="Cheung J."/>
            <person name="David K.M."/>
            <person name="Warren B."/>
            <person name="Marsh K."/>
            <person name="Snowden K.C."/>
            <person name="Lin-Wang K."/>
            <person name="Brian L."/>
            <person name="Martinez-Sanchez M."/>
            <person name="Wang M."/>
            <person name="Ileperuma N."/>
            <person name="Macnee N."/>
            <person name="Campin R."/>
            <person name="McAtee P."/>
            <person name="Drummond R.S.M."/>
            <person name="Espley R.V."/>
            <person name="Ireland H.S."/>
            <person name="Wu R."/>
            <person name="Atkinson R.G."/>
            <person name="Karunairetnam S."/>
            <person name="Bulley S."/>
            <person name="Chunkath S."/>
            <person name="Hanley Z."/>
            <person name="Storey R."/>
            <person name="Thrimawithana A.H."/>
            <person name="Thomson S."/>
            <person name="David C."/>
            <person name="Testolin R."/>
            <person name="Huang H."/>
            <person name="Hellens R.P."/>
            <person name="Schaffer R.J."/>
        </authorList>
    </citation>
    <scope>NUCLEOTIDE SEQUENCE [LARGE SCALE GENOMIC DNA]</scope>
    <source>
        <strain evidence="9">cv. Red5</strain>
    </source>
</reference>
<dbReference type="InterPro" id="IPR015300">
    <property type="entry name" value="DNA-bd_pseudobarrel_sf"/>
</dbReference>
<protein>
    <submittedName>
        <fullName evidence="8">B3 domain-containing protein</fullName>
    </submittedName>
</protein>
<feature type="compositionally biased region" description="Basic and acidic residues" evidence="6">
    <location>
        <begin position="207"/>
        <end position="218"/>
    </location>
</feature>
<feature type="compositionally biased region" description="Acidic residues" evidence="6">
    <location>
        <begin position="427"/>
        <end position="476"/>
    </location>
</feature>
<evidence type="ECO:0000313" key="8">
    <source>
        <dbReference type="EMBL" id="PSR94934.1"/>
    </source>
</evidence>
<keyword evidence="4" id="KW-0804">Transcription</keyword>
<dbReference type="InterPro" id="IPR044800">
    <property type="entry name" value="LEC2-like"/>
</dbReference>
<gene>
    <name evidence="8" type="ORF">CEY00_Acc25689</name>
</gene>
<feature type="domain" description="TF-B3" evidence="7">
    <location>
        <begin position="273"/>
        <end position="380"/>
    </location>
</feature>
<dbReference type="GO" id="GO:0003700">
    <property type="term" value="F:DNA-binding transcription factor activity"/>
    <property type="evidence" value="ECO:0007669"/>
    <property type="project" value="InterPro"/>
</dbReference>
<feature type="region of interest" description="Disordered" evidence="6">
    <location>
        <begin position="1"/>
        <end position="61"/>
    </location>
</feature>
<feature type="compositionally biased region" description="Basic and acidic residues" evidence="6">
    <location>
        <begin position="39"/>
        <end position="52"/>
    </location>
</feature>
<dbReference type="GO" id="GO:0005634">
    <property type="term" value="C:nucleus"/>
    <property type="evidence" value="ECO:0007669"/>
    <property type="project" value="UniProtKB-SubCell"/>
</dbReference>
<dbReference type="PROSITE" id="PS50863">
    <property type="entry name" value="B3"/>
    <property type="match status" value="2"/>
</dbReference>
<dbReference type="AlphaFoldDB" id="A0A2R6PPE2"/>
<evidence type="ECO:0000256" key="4">
    <source>
        <dbReference type="ARBA" id="ARBA00023163"/>
    </source>
</evidence>
<accession>A0A2R6PPE2</accession>
<keyword evidence="3" id="KW-0238">DNA-binding</keyword>
<evidence type="ECO:0000256" key="3">
    <source>
        <dbReference type="ARBA" id="ARBA00023125"/>
    </source>
</evidence>
<feature type="compositionally biased region" description="Acidic residues" evidence="6">
    <location>
        <begin position="250"/>
        <end position="272"/>
    </location>
</feature>
<feature type="region of interest" description="Disordered" evidence="6">
    <location>
        <begin position="384"/>
        <end position="485"/>
    </location>
</feature>
<dbReference type="Gene3D" id="2.40.330.10">
    <property type="entry name" value="DNA-binding pseudobarrel domain"/>
    <property type="match status" value="2"/>
</dbReference>
<comment type="subcellular location">
    <subcellularLocation>
        <location evidence="1">Nucleus</location>
    </subcellularLocation>
</comment>
<feature type="compositionally biased region" description="Polar residues" evidence="6">
    <location>
        <begin position="191"/>
        <end position="203"/>
    </location>
</feature>
<dbReference type="InterPro" id="IPR003340">
    <property type="entry name" value="B3_DNA-bd"/>
</dbReference>
<reference evidence="8 9" key="1">
    <citation type="submission" date="2017-07" db="EMBL/GenBank/DDBJ databases">
        <title>An improved, manually edited Actinidia chinensis var. chinensis (kiwifruit) genome highlights the challenges associated with draft genomes and gene prediction in plants.</title>
        <authorList>
            <person name="Pilkington S."/>
            <person name="Crowhurst R."/>
            <person name="Hilario E."/>
            <person name="Nardozza S."/>
            <person name="Fraser L."/>
            <person name="Peng Y."/>
            <person name="Gunaseelan K."/>
            <person name="Simpson R."/>
            <person name="Tahir J."/>
            <person name="Deroles S."/>
            <person name="Templeton K."/>
            <person name="Luo Z."/>
            <person name="Davy M."/>
            <person name="Cheng C."/>
            <person name="Mcneilage M."/>
            <person name="Scaglione D."/>
            <person name="Liu Y."/>
            <person name="Zhang Q."/>
            <person name="Datson P."/>
            <person name="De Silva N."/>
            <person name="Gardiner S."/>
            <person name="Bassett H."/>
            <person name="Chagne D."/>
            <person name="Mccallum J."/>
            <person name="Dzierzon H."/>
            <person name="Deng C."/>
            <person name="Wang Y.-Y."/>
            <person name="Barron N."/>
            <person name="Manako K."/>
            <person name="Bowen J."/>
            <person name="Foster T."/>
            <person name="Erridge Z."/>
            <person name="Tiffin H."/>
            <person name="Waite C."/>
            <person name="Davies K."/>
            <person name="Grierson E."/>
            <person name="Laing W."/>
            <person name="Kirk R."/>
            <person name="Chen X."/>
            <person name="Wood M."/>
            <person name="Montefiori M."/>
            <person name="Brummell D."/>
            <person name="Schwinn K."/>
            <person name="Catanach A."/>
            <person name="Fullerton C."/>
            <person name="Li D."/>
            <person name="Meiyalaghan S."/>
            <person name="Nieuwenhuizen N."/>
            <person name="Read N."/>
            <person name="Prakash R."/>
            <person name="Hunter D."/>
            <person name="Zhang H."/>
            <person name="Mckenzie M."/>
            <person name="Knabel M."/>
            <person name="Harris A."/>
            <person name="Allan A."/>
            <person name="Chen A."/>
            <person name="Janssen B."/>
            <person name="Plunkett B."/>
            <person name="Dwamena C."/>
            <person name="Voogd C."/>
            <person name="Leif D."/>
            <person name="Lafferty D."/>
            <person name="Souleyre E."/>
            <person name="Varkonyi-Gasic E."/>
            <person name="Gambi F."/>
            <person name="Hanley J."/>
            <person name="Yao J.-L."/>
            <person name="Cheung J."/>
            <person name="David K."/>
            <person name="Warren B."/>
            <person name="Marsh K."/>
            <person name="Snowden K."/>
            <person name="Lin-Wang K."/>
            <person name="Brian L."/>
            <person name="Martinez-Sanchez M."/>
            <person name="Wang M."/>
            <person name="Ileperuma N."/>
            <person name="Macnee N."/>
            <person name="Campin R."/>
            <person name="Mcatee P."/>
            <person name="Drummond R."/>
            <person name="Espley R."/>
            <person name="Ireland H."/>
            <person name="Wu R."/>
            <person name="Atkinson R."/>
            <person name="Karunairetnam S."/>
            <person name="Bulley S."/>
            <person name="Chunkath S."/>
            <person name="Hanley Z."/>
            <person name="Storey R."/>
            <person name="Thrimawithana A."/>
            <person name="Thomson S."/>
            <person name="David C."/>
            <person name="Testolin R."/>
        </authorList>
    </citation>
    <scope>NUCLEOTIDE SEQUENCE [LARGE SCALE GENOMIC DNA]</scope>
    <source>
        <strain evidence="9">cv. Red5</strain>
        <tissue evidence="8">Young leaf</tissue>
    </source>
</reference>
<organism evidence="8 9">
    <name type="scientific">Actinidia chinensis var. chinensis</name>
    <name type="common">Chinese soft-hair kiwi</name>
    <dbReference type="NCBI Taxonomy" id="1590841"/>
    <lineage>
        <taxon>Eukaryota</taxon>
        <taxon>Viridiplantae</taxon>
        <taxon>Streptophyta</taxon>
        <taxon>Embryophyta</taxon>
        <taxon>Tracheophyta</taxon>
        <taxon>Spermatophyta</taxon>
        <taxon>Magnoliopsida</taxon>
        <taxon>eudicotyledons</taxon>
        <taxon>Gunneridae</taxon>
        <taxon>Pentapetalae</taxon>
        <taxon>asterids</taxon>
        <taxon>Ericales</taxon>
        <taxon>Actinidiaceae</taxon>
        <taxon>Actinidia</taxon>
    </lineage>
</organism>
<dbReference type="Gramene" id="PSR94934">
    <property type="protein sequence ID" value="PSR94934"/>
    <property type="gene ID" value="CEY00_Acc25689"/>
</dbReference>
<dbReference type="OrthoDB" id="1475602at2759"/>
<name>A0A2R6PPE2_ACTCC</name>
<keyword evidence="9" id="KW-1185">Reference proteome</keyword>
<sequence>MDPKRFTGTEKKEQLKETKFDSNVSGEGEPSFSTPTDPATEKENSDLMEDPKSGNSPPGQILPEQLLISLIGDEVREWEMTLKYSCAEGAFMITNGWEKFVQDNMLQGGNTIQFYKPNRRRRNNHYNIRCIRGEEFGNAATCHQGEGYLFQHPLTLDDVSSNRLIIPTEYATSYFFGFESMDEHVSGEGQHPTTETESSNKINVSGDDSRSRNLRETPEFSTESESSVNMNVSQDSKIGSQTENSGFATETEEEEEEEEEPGNSSSETEDENWPIQKRLTPTDVEEYLFLPFRSLSAYPDYFPRLSEPKDLLIIDSRNQFWSMKVVFDQERDGYVVTGMWKEFVNKHKLKATQKIKLNIPYFGLGSESSTYFNIVCMRKEGDSVTDLSSMGSEENEGNSDDQSDDLDGNSDEQGDDEEGNSGKQGDDEGNSGDDEEDDEEGNSGQQGDDEGNPGDDEEGNLGEQGDDEGDSDDDDGGFSSQGSIN</sequence>
<evidence type="ECO:0000259" key="7">
    <source>
        <dbReference type="PROSITE" id="PS50863"/>
    </source>
</evidence>
<keyword evidence="5" id="KW-0539">Nucleus</keyword>
<dbReference type="PANTHER" id="PTHR31140:SF139">
    <property type="entry name" value="B3 DOMAIN-CONTAINING PROTEIN OS02G0455900-RELATED"/>
    <property type="match status" value="1"/>
</dbReference>
<dbReference type="GO" id="GO:0003677">
    <property type="term" value="F:DNA binding"/>
    <property type="evidence" value="ECO:0007669"/>
    <property type="project" value="UniProtKB-KW"/>
</dbReference>
<feature type="compositionally biased region" description="Polar residues" evidence="6">
    <location>
        <begin position="21"/>
        <end position="37"/>
    </location>
</feature>